<dbReference type="AlphaFoldDB" id="A0A2R5FCY5"/>
<accession>A0A2R5FCY5</accession>
<sequence length="255" mass="28860">MRQVVVLDALDECSKSDDVLRKVICTWKDVMPTWLSLVVSTRPEGEIRSVITNNSLDFKVLKLKDEENLRDIELHIEHLLHDMSDVVEPKDVVSCAKILSERSEGLFLWTSFLPETLSRIHEEKRDGLLTLQDISPEDAIPSGLEGMFHVYLERLRTKVGGEKKYKMLLAPIVAAREPLSVQQLSSILQLDQNDTDDMVDDASNLLYRREDGRVALIHKRMADLLLDDHPSGNLGVDIDDGHVALAKYCSSSRDD</sequence>
<evidence type="ECO:0008006" key="3">
    <source>
        <dbReference type="Google" id="ProtNLM"/>
    </source>
</evidence>
<name>A0A2R5FCY5_9STRA</name>
<proteinExistence type="predicted"/>
<feature type="non-terminal residue" evidence="1">
    <location>
        <position position="255"/>
    </location>
</feature>
<dbReference type="EMBL" id="BEYU01000789">
    <property type="protein sequence ID" value="GBG16077.1"/>
    <property type="molecule type" value="Genomic_DNA"/>
</dbReference>
<reference evidence="1 2" key="1">
    <citation type="submission" date="2017-12" db="EMBL/GenBank/DDBJ databases">
        <title>Sequencing, de novo assembly and annotation of complete genome of a new Thraustochytrid species, strain FCC1311.</title>
        <authorList>
            <person name="Sedici K."/>
            <person name="Godart F."/>
            <person name="Aiese Cigliano R."/>
            <person name="Sanseverino W."/>
            <person name="Barakat M."/>
            <person name="Ortet P."/>
            <person name="Marechal E."/>
            <person name="Cagnac O."/>
            <person name="Amato A."/>
        </authorList>
    </citation>
    <scope>NUCLEOTIDE SEQUENCE [LARGE SCALE GENOMIC DNA]</scope>
</reference>
<dbReference type="OrthoDB" id="163438at2759"/>
<dbReference type="PANTHER" id="PTHR10039:SF14">
    <property type="entry name" value="NACHT DOMAIN-CONTAINING PROTEIN"/>
    <property type="match status" value="1"/>
</dbReference>
<organism evidence="1 2">
    <name type="scientific">Hondaea fermentalgiana</name>
    <dbReference type="NCBI Taxonomy" id="2315210"/>
    <lineage>
        <taxon>Eukaryota</taxon>
        <taxon>Sar</taxon>
        <taxon>Stramenopiles</taxon>
        <taxon>Bigyra</taxon>
        <taxon>Labyrinthulomycetes</taxon>
        <taxon>Thraustochytrida</taxon>
        <taxon>Thraustochytriidae</taxon>
        <taxon>Hondaea</taxon>
    </lineage>
</organism>
<protein>
    <recommendedName>
        <fullName evidence="3">NACHT domain-containing protein</fullName>
    </recommendedName>
</protein>
<dbReference type="InParanoid" id="A0A2R5FCY5"/>
<gene>
    <name evidence="1" type="ORF">FCC1311_115662</name>
</gene>
<dbReference type="PANTHER" id="PTHR10039">
    <property type="entry name" value="AMELOGENIN"/>
    <property type="match status" value="1"/>
</dbReference>
<keyword evidence="2" id="KW-1185">Reference proteome</keyword>
<evidence type="ECO:0000313" key="2">
    <source>
        <dbReference type="Proteomes" id="UP000241890"/>
    </source>
</evidence>
<dbReference type="Proteomes" id="UP000241890">
    <property type="component" value="Unassembled WGS sequence"/>
</dbReference>
<evidence type="ECO:0000313" key="1">
    <source>
        <dbReference type="EMBL" id="GBG16077.1"/>
    </source>
</evidence>
<comment type="caution">
    <text evidence="1">The sequence shown here is derived from an EMBL/GenBank/DDBJ whole genome shotgun (WGS) entry which is preliminary data.</text>
</comment>